<evidence type="ECO:0000259" key="11">
    <source>
        <dbReference type="Pfam" id="PF23096"/>
    </source>
</evidence>
<keyword evidence="7" id="KW-0234">DNA repair</keyword>
<reference evidence="12 13" key="2">
    <citation type="journal article" date="2018" name="Plant J.">
        <title>The Physcomitrella patens chromosome-scale assembly reveals moss genome structure and evolution.</title>
        <authorList>
            <person name="Lang D."/>
            <person name="Ullrich K.K."/>
            <person name="Murat F."/>
            <person name="Fuchs J."/>
            <person name="Jenkins J."/>
            <person name="Haas F.B."/>
            <person name="Piednoel M."/>
            <person name="Gundlach H."/>
            <person name="Van Bel M."/>
            <person name="Meyberg R."/>
            <person name="Vives C."/>
            <person name="Morata J."/>
            <person name="Symeonidi A."/>
            <person name="Hiss M."/>
            <person name="Muchero W."/>
            <person name="Kamisugi Y."/>
            <person name="Saleh O."/>
            <person name="Blanc G."/>
            <person name="Decker E.L."/>
            <person name="van Gessel N."/>
            <person name="Grimwood J."/>
            <person name="Hayes R.D."/>
            <person name="Graham S.W."/>
            <person name="Gunter L.E."/>
            <person name="McDaniel S.F."/>
            <person name="Hoernstein S.N.W."/>
            <person name="Larsson A."/>
            <person name="Li F.W."/>
            <person name="Perroud P.F."/>
            <person name="Phillips J."/>
            <person name="Ranjan P."/>
            <person name="Rokshar D.S."/>
            <person name="Rothfels C.J."/>
            <person name="Schneider L."/>
            <person name="Shu S."/>
            <person name="Stevenson D.W."/>
            <person name="Thummler F."/>
            <person name="Tillich M."/>
            <person name="Villarreal Aguilar J.C."/>
            <person name="Widiez T."/>
            <person name="Wong G.K."/>
            <person name="Wymore A."/>
            <person name="Zhang Y."/>
            <person name="Zimmer A.D."/>
            <person name="Quatrano R.S."/>
            <person name="Mayer K.F.X."/>
            <person name="Goodstein D."/>
            <person name="Casacuberta J.M."/>
            <person name="Vandepoele K."/>
            <person name="Reski R."/>
            <person name="Cuming A.C."/>
            <person name="Tuskan G.A."/>
            <person name="Maumus F."/>
            <person name="Salse J."/>
            <person name="Schmutz J."/>
            <person name="Rensing S.A."/>
        </authorList>
    </citation>
    <scope>NUCLEOTIDE SEQUENCE [LARGE SCALE GENOMIC DNA]</scope>
    <source>
        <strain evidence="12 13">cv. Gransden 2004</strain>
    </source>
</reference>
<feature type="domain" description="Proteasome activator complex subunit 4-like HEAT repeat-like" evidence="11">
    <location>
        <begin position="1317"/>
        <end position="1411"/>
    </location>
</feature>
<feature type="domain" description="Proteasome activator Blm10 middle HEAT repeats region" evidence="10">
    <location>
        <begin position="353"/>
        <end position="551"/>
    </location>
</feature>
<dbReference type="InterPro" id="IPR011989">
    <property type="entry name" value="ARM-like"/>
</dbReference>
<dbReference type="Pfam" id="PF11919">
    <property type="entry name" value="PSME4_C"/>
    <property type="match status" value="1"/>
</dbReference>
<comment type="similarity">
    <text evidence="3">Belongs to the BLM10 family.</text>
</comment>
<dbReference type="InterPro" id="IPR035309">
    <property type="entry name" value="PSME4"/>
</dbReference>
<evidence type="ECO:0000259" key="9">
    <source>
        <dbReference type="Pfam" id="PF11919"/>
    </source>
</evidence>
<evidence type="ECO:0000256" key="1">
    <source>
        <dbReference type="ARBA" id="ARBA00004324"/>
    </source>
</evidence>
<dbReference type="EMBL" id="ABEU02000015">
    <property type="status" value="NOT_ANNOTATED_CDS"/>
    <property type="molecule type" value="Genomic_DNA"/>
</dbReference>
<dbReference type="SUPFAM" id="SSF48371">
    <property type="entry name" value="ARM repeat"/>
    <property type="match status" value="2"/>
</dbReference>
<dbReference type="GO" id="GO:0016607">
    <property type="term" value="C:nuclear speck"/>
    <property type="evidence" value="ECO:0007669"/>
    <property type="project" value="UniProtKB-SubCell"/>
</dbReference>
<keyword evidence="4" id="KW-0963">Cytoplasm</keyword>
<evidence type="ECO:0000256" key="6">
    <source>
        <dbReference type="ARBA" id="ARBA00022763"/>
    </source>
</evidence>
<feature type="domain" description="Proteasome activator complex subunit 4 C-terminal" evidence="9">
    <location>
        <begin position="1742"/>
        <end position="1817"/>
    </location>
</feature>
<evidence type="ECO:0000256" key="2">
    <source>
        <dbReference type="ARBA" id="ARBA00004496"/>
    </source>
</evidence>
<dbReference type="PANTHER" id="PTHR32170">
    <property type="entry name" value="PROTEASOME ACTIVATOR COMPLEX SUBUNIT 4"/>
    <property type="match status" value="1"/>
</dbReference>
<reference evidence="12" key="3">
    <citation type="submission" date="2020-12" db="UniProtKB">
        <authorList>
            <consortium name="EnsemblPlants"/>
        </authorList>
    </citation>
    <scope>IDENTIFICATION</scope>
</reference>
<dbReference type="EnsemblPlants" id="Pp3c15_5520V3.3">
    <property type="protein sequence ID" value="Pp3c15_5520V3.3"/>
    <property type="gene ID" value="Pp3c15_5520"/>
</dbReference>
<dbReference type="InParanoid" id="A0A7I4F614"/>
<evidence type="ECO:0000259" key="10">
    <source>
        <dbReference type="Pfam" id="PF16507"/>
    </source>
</evidence>
<dbReference type="InterPro" id="IPR032430">
    <property type="entry name" value="Blm10_mid"/>
</dbReference>
<keyword evidence="8" id="KW-0539">Nucleus</keyword>
<dbReference type="FunCoup" id="A0A7I4F614">
    <property type="interactions" value="3705"/>
</dbReference>
<feature type="domain" description="Proteasome activator Blm10 middle HEAT repeats region" evidence="10">
    <location>
        <begin position="565"/>
        <end position="863"/>
    </location>
</feature>
<evidence type="ECO:0000256" key="8">
    <source>
        <dbReference type="ARBA" id="ARBA00023242"/>
    </source>
</evidence>
<evidence type="ECO:0000256" key="4">
    <source>
        <dbReference type="ARBA" id="ARBA00022490"/>
    </source>
</evidence>
<dbReference type="GO" id="GO:0070628">
    <property type="term" value="F:proteasome binding"/>
    <property type="evidence" value="ECO:0000318"/>
    <property type="project" value="GO_Central"/>
</dbReference>
<reference evidence="12 13" key="1">
    <citation type="journal article" date="2008" name="Science">
        <title>The Physcomitrella genome reveals evolutionary insights into the conquest of land by plants.</title>
        <authorList>
            <person name="Rensing S."/>
            <person name="Lang D."/>
            <person name="Zimmer A."/>
            <person name="Terry A."/>
            <person name="Salamov A."/>
            <person name="Shapiro H."/>
            <person name="Nishiyama T."/>
            <person name="Perroud P.-F."/>
            <person name="Lindquist E."/>
            <person name="Kamisugi Y."/>
            <person name="Tanahashi T."/>
            <person name="Sakakibara K."/>
            <person name="Fujita T."/>
            <person name="Oishi K."/>
            <person name="Shin-I T."/>
            <person name="Kuroki Y."/>
            <person name="Toyoda A."/>
            <person name="Suzuki Y."/>
            <person name="Hashimoto A."/>
            <person name="Yamaguchi K."/>
            <person name="Sugano A."/>
            <person name="Kohara Y."/>
            <person name="Fujiyama A."/>
            <person name="Anterola A."/>
            <person name="Aoki S."/>
            <person name="Ashton N."/>
            <person name="Barbazuk W.B."/>
            <person name="Barker E."/>
            <person name="Bennetzen J."/>
            <person name="Bezanilla M."/>
            <person name="Blankenship R."/>
            <person name="Cho S.H."/>
            <person name="Dutcher S."/>
            <person name="Estelle M."/>
            <person name="Fawcett J.A."/>
            <person name="Gundlach H."/>
            <person name="Hanada K."/>
            <person name="Heyl A."/>
            <person name="Hicks K.A."/>
            <person name="Hugh J."/>
            <person name="Lohr M."/>
            <person name="Mayer K."/>
            <person name="Melkozernov A."/>
            <person name="Murata T."/>
            <person name="Nelson D."/>
            <person name="Pils B."/>
            <person name="Prigge M."/>
            <person name="Reiss B."/>
            <person name="Renner T."/>
            <person name="Rombauts S."/>
            <person name="Rushton P."/>
            <person name="Sanderfoot A."/>
            <person name="Schween G."/>
            <person name="Shiu S.-H."/>
            <person name="Stueber K."/>
            <person name="Theodoulou F.L."/>
            <person name="Tu H."/>
            <person name="Van de Peer Y."/>
            <person name="Verrier P.J."/>
            <person name="Waters E."/>
            <person name="Wood A."/>
            <person name="Yang L."/>
            <person name="Cove D."/>
            <person name="Cuming A."/>
            <person name="Hasebe M."/>
            <person name="Lucas S."/>
            <person name="Mishler D.B."/>
            <person name="Reski R."/>
            <person name="Grigoriev I."/>
            <person name="Quatrano R.S."/>
            <person name="Boore J.L."/>
        </authorList>
    </citation>
    <scope>NUCLEOTIDE SEQUENCE [LARGE SCALE GENOMIC DNA]</scope>
    <source>
        <strain evidence="12 13">cv. Gransden 2004</strain>
    </source>
</reference>
<sequence>MGFTNVHSYPSELSTDMETEVFLMESSIDPQRKNEQMHVYNKWLPQSMVEEVKEEPQRFHKLVVIMEEEMSCLDTPAARLATTKWIPVINTFVKAKTALDNKDLESVINLGLKLLLDTTDNLFIQDRWAGCISRILQKHRKLDLEIKWFPFYSLLLAVHFKRRYSYEGLGIKMHHLDSITNLVRCCRRYFPSKSASEIWLEFRPALNDLAHNSSMEAMGFITLFMPSTIMEEVEKYLDKSPSDWINECLGLWADLPNCRYWNLQWASLIARCIKHSRGSSFDWKPFLQPLFSNFVRSFEVPVGKAGAWCPVNRQESRECSLAFYSRWSSSPSKEMAKSIVYLIKNGSATQGYLETLIDLLEQFYHPSNGGSWTGSLERLLRYLFAYFLDRLAKEQRSSEKAHVALGPAERAAFVRTLMRLIERGQYSKNSSLASTVGSSACLLAFVEPTLMLPYIVSTFDTALDSITATHQLETALGTLALAARPILLASTRHSQNADMSSETRESLLKCKKTIVDALFSTLLGLDANDPPKTLATLQLYCSVLSSVGVIGAKEDGGSGALPIDWSKWLDDFLSRLFVLLVNLEPSTTTGDTEADDAFLNDCGSQYNSLVGIIFCRTTLPLFNQALKMVVKFVHSTVLPGAADEIGSLCGAAVYANPRISVEVLLVPIMRSIVSSLAESPSTGFSGDGVRTEGADFKVGLSQALESTVVYQLKAVADGIGWGGAALLPHADLIKKVITAAFNAPSQKVNTAGSSVLTCLLGSLVWYYVTDNYPVGAVIDDSGIDVWYATKGDCTPSKGTTCKWHYPSEEEIKLAEELVNLHLRGSLQDLRNICQDGPQIDISGHQKEHLRVLLLRVESTLYGLRTCLPDFSYPAGEFPIASLAGVAGVPIGTSALREEAAETIHQACEYMLKKRADDTTLLKLLVGVIGSIVNYGSSEYKSWAANRGVLDADAKCVTETQVNFINGGHSQRRRRPIWVLVERTMLHFIWRSSQVGWRGHLSTAPDHVAVLCQDLLELSLLNYAAVRSFAGSRLEMLLKRFPMLVKDCIPKLTDAIQEEAPTEDAALGACNVLVRSPVMRYLMQDWDAMTSFLVAILNSEHLETVKTHNAISEVFFVFNLFFRGVPVRAKSDEEDSYLSMITQLKEKVLDTGDAVGSTHWRYNLMAHGMLLFLVLPPSSSNSPLDGSTTSKTRKSIAGGFINNLISDLPALRPLSVMALMFLLPPATRKTLRNGMIKGVAKSQSTIDENSMESIITSAFLSPDFGANVVKHLALDHNYAEGHSAYQSSSMNDMGLTALMPSVKRQWPYTRTWDSNSSGEQFRWYYAKLFKSLVRESGNVVLLQLRAPLEEAAQAVEERGKQCITAEIVAGLIRSDMACVTEAWHDWLRPLLRKVLLHSTVESAVEWAACVRYAIGGKGRSGRQVPVLRSCILECLADPLPEGAATSVVTKRLMLLQAALLELGPDQELEFQATLLTEIFESYMNHPAAQVREAVGGLICKLGSNLQRSSSEGQIRVMSLEHSKVKDWTKLLVEGAKSAAATIQTKGLILEKSSIDSTSSETSKEALKRIETAFHFVVASVRSGNVAVFMPVLLDLLCSILYMQDTWDKDVKALAKLSMQLLMWQLFPSKHLEGVVSAIMSAAAHTNWHTRVAALTFLPPIVFRHTFIMKSSHVSALWNQVRGLLSDSQIEVRELAATTLAGLMKGAGSQLGENFRAEAYDAAVSLQEASKGLKRRRAEPGTIASRHGVVLGVAACVLSVPYDMPQWLPSMVTVLAQFNHEKWPISATVTKTIADFRRTHLDTWEFQKLQFNEEQLEVILSNPYKLHVTRV</sequence>
<keyword evidence="13" id="KW-1185">Reference proteome</keyword>
<dbReference type="Proteomes" id="UP000006727">
    <property type="component" value="Chromosome 15"/>
</dbReference>
<dbReference type="Pfam" id="PF23096">
    <property type="entry name" value="HEAT_PSME4"/>
    <property type="match status" value="1"/>
</dbReference>
<dbReference type="GO" id="GO:0006281">
    <property type="term" value="P:DNA repair"/>
    <property type="evidence" value="ECO:0007669"/>
    <property type="project" value="UniProtKB-KW"/>
</dbReference>
<dbReference type="GO" id="GO:0016504">
    <property type="term" value="F:peptidase activator activity"/>
    <property type="evidence" value="ECO:0000318"/>
    <property type="project" value="GO_Central"/>
</dbReference>
<evidence type="ECO:0000256" key="7">
    <source>
        <dbReference type="ARBA" id="ARBA00023204"/>
    </source>
</evidence>
<evidence type="ECO:0008006" key="14">
    <source>
        <dbReference type="Google" id="ProtNLM"/>
    </source>
</evidence>
<dbReference type="Gene3D" id="1.25.10.10">
    <property type="entry name" value="Leucine-rich Repeat Variant"/>
    <property type="match status" value="1"/>
</dbReference>
<dbReference type="GO" id="GO:0005829">
    <property type="term" value="C:cytosol"/>
    <property type="evidence" value="ECO:0000318"/>
    <property type="project" value="GO_Central"/>
</dbReference>
<dbReference type="InterPro" id="IPR016024">
    <property type="entry name" value="ARM-type_fold"/>
</dbReference>
<protein>
    <recommendedName>
        <fullName evidence="14">Proteasome activator complex subunit 4 C-terminal domain-containing protein</fullName>
    </recommendedName>
</protein>
<proteinExistence type="inferred from homology"/>
<evidence type="ECO:0000256" key="3">
    <source>
        <dbReference type="ARBA" id="ARBA00005739"/>
    </source>
</evidence>
<comment type="subcellular location">
    <subcellularLocation>
        <location evidence="2">Cytoplasm</location>
    </subcellularLocation>
    <subcellularLocation>
        <location evidence="1">Nucleus speckle</location>
    </subcellularLocation>
</comment>
<dbReference type="InterPro" id="IPR055455">
    <property type="entry name" value="HEAT_PSME4"/>
</dbReference>
<gene>
    <name evidence="12" type="primary">LOC112292164</name>
</gene>
<evidence type="ECO:0000256" key="5">
    <source>
        <dbReference type="ARBA" id="ARBA00022737"/>
    </source>
</evidence>
<evidence type="ECO:0000313" key="13">
    <source>
        <dbReference type="Proteomes" id="UP000006727"/>
    </source>
</evidence>
<name>A0A7I4F614_PHYPA</name>
<organism evidence="12 13">
    <name type="scientific">Physcomitrium patens</name>
    <name type="common">Spreading-leaved earth moss</name>
    <name type="synonym">Physcomitrella patens</name>
    <dbReference type="NCBI Taxonomy" id="3218"/>
    <lineage>
        <taxon>Eukaryota</taxon>
        <taxon>Viridiplantae</taxon>
        <taxon>Streptophyta</taxon>
        <taxon>Embryophyta</taxon>
        <taxon>Bryophyta</taxon>
        <taxon>Bryophytina</taxon>
        <taxon>Bryopsida</taxon>
        <taxon>Funariidae</taxon>
        <taxon>Funariales</taxon>
        <taxon>Funariaceae</taxon>
        <taxon>Physcomitrium</taxon>
    </lineage>
</organism>
<dbReference type="GO" id="GO:0010499">
    <property type="term" value="P:proteasomal ubiquitin-independent protein catabolic process"/>
    <property type="evidence" value="ECO:0000318"/>
    <property type="project" value="GO_Central"/>
</dbReference>
<evidence type="ECO:0000313" key="12">
    <source>
        <dbReference type="EnsemblPlants" id="Pp3c15_5520V3.3"/>
    </source>
</evidence>
<dbReference type="Pfam" id="PF16507">
    <property type="entry name" value="HEAT_PSME4_mid"/>
    <property type="match status" value="2"/>
</dbReference>
<dbReference type="Gramene" id="Pp3c15_5520V3.3">
    <property type="protein sequence ID" value="Pp3c15_5520V3.3"/>
    <property type="gene ID" value="Pp3c15_5520"/>
</dbReference>
<keyword evidence="6" id="KW-0227">DNA damage</keyword>
<accession>A0A7I4F614</accession>
<keyword evidence="5" id="KW-0677">Repeat</keyword>
<dbReference type="GO" id="GO:0005634">
    <property type="term" value="C:nucleus"/>
    <property type="evidence" value="ECO:0000318"/>
    <property type="project" value="GO_Central"/>
</dbReference>
<dbReference type="PANTHER" id="PTHR32170:SF3">
    <property type="entry name" value="PROTEASOME ACTIVATOR COMPLEX SUBUNIT 4"/>
    <property type="match status" value="1"/>
</dbReference>
<dbReference type="InterPro" id="IPR021843">
    <property type="entry name" value="PSME4_C"/>
</dbReference>